<dbReference type="Proteomes" id="UP000325902">
    <property type="component" value="Unassembled WGS sequence"/>
</dbReference>
<evidence type="ECO:0000313" key="2">
    <source>
        <dbReference type="EMBL" id="KAB2573322.1"/>
    </source>
</evidence>
<sequence>MHSKLTFIDGDNKKYVAPLTKALREKYGPLFKETRFEKEESTQDNAVIRLSEDPPAAVAALVQVLQHGAFTVPESTAQKLTFLAGAVFIATRCHLDPMARQALQLFDEHLKKFPSPSGGDDAAFAADFVAAVEAAYGPDPDYTKYYVPELQKLVVAYAAGRYQEMLGNEAYAALFEDKDHIFCYEARNAAAEKMKRDGRGDGDDDEDVYSDGDGDDDEIIDDDDLDDPPMVTIIDRLGKKRVTTRRVVKMHSSFLDLAPRPEPGSDPYWNAVYKVRDHPQGIEAMFVMFEEGVRYWGPPRHREKTASAVIEWFTHALRTGDKYKVFYIPPPMAGAIACEDYLGRCNKPHIIAKAVRVIYACKVWSMHGESPDCTKEGFQDVKNIFVEHFAKIDECLLRKKVYKELFEEVPEFREDVRKERSKKMGSGEDDADKDGDGADEGVEHGDI</sequence>
<feature type="region of interest" description="Disordered" evidence="1">
    <location>
        <begin position="414"/>
        <end position="447"/>
    </location>
</feature>
<protein>
    <submittedName>
        <fullName evidence="2">Uncharacterized protein</fullName>
    </submittedName>
</protein>
<proteinExistence type="predicted"/>
<keyword evidence="3" id="KW-1185">Reference proteome</keyword>
<accession>A0A5N5D7J6</accession>
<feature type="compositionally biased region" description="Acidic residues" evidence="1">
    <location>
        <begin position="202"/>
        <end position="225"/>
    </location>
</feature>
<evidence type="ECO:0000313" key="3">
    <source>
        <dbReference type="Proteomes" id="UP000325902"/>
    </source>
</evidence>
<evidence type="ECO:0000256" key="1">
    <source>
        <dbReference type="SAM" id="MobiDB-lite"/>
    </source>
</evidence>
<dbReference type="EMBL" id="VCHE01000061">
    <property type="protein sequence ID" value="KAB2573322.1"/>
    <property type="molecule type" value="Genomic_DNA"/>
</dbReference>
<feature type="compositionally biased region" description="Acidic residues" evidence="1">
    <location>
        <begin position="427"/>
        <end position="440"/>
    </location>
</feature>
<comment type="caution">
    <text evidence="2">The sequence shown here is derived from an EMBL/GenBank/DDBJ whole genome shotgun (WGS) entry which is preliminary data.</text>
</comment>
<organism evidence="2 3">
    <name type="scientific">Lasiodiplodia theobromae</name>
    <dbReference type="NCBI Taxonomy" id="45133"/>
    <lineage>
        <taxon>Eukaryota</taxon>
        <taxon>Fungi</taxon>
        <taxon>Dikarya</taxon>
        <taxon>Ascomycota</taxon>
        <taxon>Pezizomycotina</taxon>
        <taxon>Dothideomycetes</taxon>
        <taxon>Dothideomycetes incertae sedis</taxon>
        <taxon>Botryosphaeriales</taxon>
        <taxon>Botryosphaeriaceae</taxon>
        <taxon>Lasiodiplodia</taxon>
    </lineage>
</organism>
<gene>
    <name evidence="2" type="ORF">DBV05_g8044</name>
</gene>
<name>A0A5N5D7J6_9PEZI</name>
<dbReference type="AlphaFoldDB" id="A0A5N5D7J6"/>
<feature type="region of interest" description="Disordered" evidence="1">
    <location>
        <begin position="193"/>
        <end position="225"/>
    </location>
</feature>
<reference evidence="2 3" key="1">
    <citation type="journal article" date="2019" name="Sci. Rep.">
        <title>A multi-omics analysis of the grapevine pathogen Lasiodiplodia theobromae reveals that temperature affects the expression of virulence- and pathogenicity-related genes.</title>
        <authorList>
            <person name="Felix C."/>
            <person name="Meneses R."/>
            <person name="Goncalves M.F.M."/>
            <person name="Tilleman L."/>
            <person name="Duarte A.S."/>
            <person name="Jorrin-Novo J.V."/>
            <person name="Van de Peer Y."/>
            <person name="Deforce D."/>
            <person name="Van Nieuwerburgh F."/>
            <person name="Esteves A.C."/>
            <person name="Alves A."/>
        </authorList>
    </citation>
    <scope>NUCLEOTIDE SEQUENCE [LARGE SCALE GENOMIC DNA]</scope>
    <source>
        <strain evidence="2 3">LA-SOL3</strain>
    </source>
</reference>